<feature type="domain" description="Hpc2-related" evidence="4">
    <location>
        <begin position="79"/>
        <end position="128"/>
    </location>
</feature>
<dbReference type="Pfam" id="PF14075">
    <property type="entry name" value="UBN_AB"/>
    <property type="match status" value="1"/>
</dbReference>
<dbReference type="PANTHER" id="PTHR21669:SF12">
    <property type="entry name" value="UBINUCLEIN-1"/>
    <property type="match status" value="1"/>
</dbReference>
<organism evidence="6 7">
    <name type="scientific">Knipowitschia caucasica</name>
    <name type="common">Caucasian dwarf goby</name>
    <name type="synonym">Pomatoschistus caucasicus</name>
    <dbReference type="NCBI Taxonomy" id="637954"/>
    <lineage>
        <taxon>Eukaryota</taxon>
        <taxon>Metazoa</taxon>
        <taxon>Chordata</taxon>
        <taxon>Craniata</taxon>
        <taxon>Vertebrata</taxon>
        <taxon>Euteleostomi</taxon>
        <taxon>Actinopterygii</taxon>
        <taxon>Neopterygii</taxon>
        <taxon>Teleostei</taxon>
        <taxon>Neoteleostei</taxon>
        <taxon>Acanthomorphata</taxon>
        <taxon>Gobiaria</taxon>
        <taxon>Gobiiformes</taxon>
        <taxon>Gobioidei</taxon>
        <taxon>Gobiidae</taxon>
        <taxon>Gobiinae</taxon>
        <taxon>Knipowitschia</taxon>
    </lineage>
</organism>
<dbReference type="InterPro" id="IPR026947">
    <property type="entry name" value="UBN_middle_dom"/>
</dbReference>
<name>A0AAV2LEM3_KNICA</name>
<feature type="region of interest" description="Disordered" evidence="3">
    <location>
        <begin position="531"/>
        <end position="562"/>
    </location>
</feature>
<evidence type="ECO:0000256" key="3">
    <source>
        <dbReference type="SAM" id="MobiDB-lite"/>
    </source>
</evidence>
<dbReference type="Proteomes" id="UP001497482">
    <property type="component" value="Chromosome 3"/>
</dbReference>
<evidence type="ECO:0000259" key="5">
    <source>
        <dbReference type="Pfam" id="PF14075"/>
    </source>
</evidence>
<feature type="compositionally biased region" description="Low complexity" evidence="3">
    <location>
        <begin position="553"/>
        <end position="562"/>
    </location>
</feature>
<feature type="region of interest" description="Disordered" evidence="3">
    <location>
        <begin position="139"/>
        <end position="161"/>
    </location>
</feature>
<evidence type="ECO:0000313" key="7">
    <source>
        <dbReference type="Proteomes" id="UP001497482"/>
    </source>
</evidence>
<dbReference type="InterPro" id="IPR014840">
    <property type="entry name" value="HRD"/>
</dbReference>
<dbReference type="GO" id="GO:0005634">
    <property type="term" value="C:nucleus"/>
    <property type="evidence" value="ECO:0007669"/>
    <property type="project" value="TreeGrafter"/>
</dbReference>
<protein>
    <recommendedName>
        <fullName evidence="8">Ubinuclein</fullName>
    </recommendedName>
</protein>
<feature type="region of interest" description="Disordered" evidence="3">
    <location>
        <begin position="403"/>
        <end position="426"/>
    </location>
</feature>
<keyword evidence="2" id="KW-0597">Phosphoprotein</keyword>
<evidence type="ECO:0000256" key="1">
    <source>
        <dbReference type="ARBA" id="ARBA00009911"/>
    </source>
</evidence>
<evidence type="ECO:0000313" key="6">
    <source>
        <dbReference type="EMBL" id="CAL1600830.1"/>
    </source>
</evidence>
<evidence type="ECO:0000259" key="4">
    <source>
        <dbReference type="Pfam" id="PF08729"/>
    </source>
</evidence>
<evidence type="ECO:0000256" key="2">
    <source>
        <dbReference type="ARBA" id="ARBA00022553"/>
    </source>
</evidence>
<dbReference type="PANTHER" id="PTHR21669">
    <property type="entry name" value="CAPZ-INTERACTING PROTEIN AND RELATED PROTEINS"/>
    <property type="match status" value="1"/>
</dbReference>
<gene>
    <name evidence="6" type="ORF">KC01_LOCUS28902</name>
</gene>
<dbReference type="Pfam" id="PF08729">
    <property type="entry name" value="HUN"/>
    <property type="match status" value="1"/>
</dbReference>
<proteinExistence type="inferred from homology"/>
<keyword evidence="7" id="KW-1185">Reference proteome</keyword>
<feature type="region of interest" description="Disordered" evidence="3">
    <location>
        <begin position="266"/>
        <end position="285"/>
    </location>
</feature>
<reference evidence="6 7" key="1">
    <citation type="submission" date="2024-04" db="EMBL/GenBank/DDBJ databases">
        <authorList>
            <person name="Waldvogel A.-M."/>
            <person name="Schoenle A."/>
        </authorList>
    </citation>
    <scope>NUCLEOTIDE SEQUENCE [LARGE SCALE GENOMIC DNA]</scope>
</reference>
<dbReference type="GO" id="GO:0006325">
    <property type="term" value="P:chromatin organization"/>
    <property type="evidence" value="ECO:0007669"/>
    <property type="project" value="TreeGrafter"/>
</dbReference>
<comment type="similarity">
    <text evidence="1">Belongs to the ubinuclein family.</text>
</comment>
<accession>A0AAV2LEM3</accession>
<feature type="domain" description="Ubinuclein middle" evidence="5">
    <location>
        <begin position="283"/>
        <end position="491"/>
    </location>
</feature>
<sequence length="562" mass="63096">MTAPCRVQLTPLSDCPPGLLSPHTPAPAPVLPSDLKSGTRRFDLPLFEPDDRLCPEFSYAQLMDAQDCWRNVEEEKPRHQDRPEDLIDMGDGYDEDDSFIDNSEAYDEFVPADITTTLGGFYVNSGLLHFIWGTEEEGYLEPQPGEGPPAENTKDVSKRQKRKVEKLLKQRTEDYSVPCAKSSLVPDVCEKVKKVKKPILSMASAVRRCEQERDRQCAQALASARGLHATMGPADAGGGGCPTFTEPFLTLAPELDIVLLNEDGTSSETPVSLHKAEGPGTHTEAFPPELQDSIHSLMMASKTSEGESKGKFYTPEINQLLLQIDAQCRQHGGSLRTRVYSHLCSFLPCNKDTLLRRVGRLRQSRTEETSVEQLMKTLESAIHKSMPEQILRWKELHKAHEECRQRTQPTEEEVEGENKAPGPKKHFRWNQETRECVRRLLRLRLEQLQSHTRDQDQSKTTDQELHLRTVLDEELKPLWPKGWMSSRALLKESHKLLTPPLMPVKALPDPASLQPPSELLAAALARFQQGGNHRWRPSQLVGSPPLPPPPQCSPANLPLSPE</sequence>
<evidence type="ECO:0008006" key="8">
    <source>
        <dbReference type="Google" id="ProtNLM"/>
    </source>
</evidence>
<dbReference type="EMBL" id="OZ035825">
    <property type="protein sequence ID" value="CAL1600830.1"/>
    <property type="molecule type" value="Genomic_DNA"/>
</dbReference>
<dbReference type="AlphaFoldDB" id="A0AAV2LEM3"/>